<dbReference type="Pfam" id="PF26132">
    <property type="entry name" value="UPF0367"/>
    <property type="match status" value="1"/>
</dbReference>
<organism evidence="1">
    <name type="scientific">Desertifilum tharense IPPAS B-1220</name>
    <dbReference type="NCBI Taxonomy" id="1781255"/>
    <lineage>
        <taxon>Bacteria</taxon>
        <taxon>Bacillati</taxon>
        <taxon>Cyanobacteriota</taxon>
        <taxon>Cyanophyceae</taxon>
        <taxon>Desertifilales</taxon>
        <taxon>Desertifilaceae</taxon>
        <taxon>Desertifilum</taxon>
    </lineage>
</organism>
<dbReference type="OrthoDB" id="516864at2"/>
<sequence>MFVIDVTLKNNPLAVSVERKSEEDAKATYQKVVDILTSGSSQLVELTCDRQTEKKIAILSSEISAVQVSEKTGSTSGKTPGFFAISQ</sequence>
<reference evidence="1" key="1">
    <citation type="submission" date="2016-09" db="EMBL/GenBank/DDBJ databases">
        <title>Draft genome of thermotolerant cyanobacterium Desertifilum sp. strain IPPAS B-1220.</title>
        <authorList>
            <person name="Sinetova M.A."/>
            <person name="Bolakhan K."/>
            <person name="Zayadan B.K."/>
            <person name="Mironov K.S."/>
            <person name="Ustinova V."/>
            <person name="Kupriyanova E.V."/>
            <person name="Sidorov R.A."/>
            <person name="Skrypnik A.N."/>
            <person name="Gogoleva N.E."/>
            <person name="Gogolev Y.V."/>
            <person name="Los D.A."/>
        </authorList>
    </citation>
    <scope>NUCLEOTIDE SEQUENCE [LARGE SCALE GENOMIC DNA]</scope>
    <source>
        <strain evidence="1">IPPAS B-1220</strain>
    </source>
</reference>
<gene>
    <name evidence="1" type="ORF">BH720_24765</name>
</gene>
<protein>
    <submittedName>
        <fullName evidence="1">Uncharacterized protein</fullName>
    </submittedName>
</protein>
<dbReference type="InterPro" id="IPR020885">
    <property type="entry name" value="UPF0367"/>
</dbReference>
<accession>A0A1E5QD10</accession>
<name>A0A1E5QD10_9CYAN</name>
<comment type="caution">
    <text evidence="1">The sequence shown here is derived from an EMBL/GenBank/DDBJ whole genome shotgun (WGS) entry which is preliminary data.</text>
</comment>
<dbReference type="RefSeq" id="WP_069969909.1">
    <property type="nucleotide sequence ID" value="NZ_CM124774.1"/>
</dbReference>
<dbReference type="NCBIfam" id="NF010236">
    <property type="entry name" value="PRK13683.1"/>
    <property type="match status" value="1"/>
</dbReference>
<proteinExistence type="predicted"/>
<dbReference type="AlphaFoldDB" id="A0A1E5QD10"/>
<dbReference type="STRING" id="1781255.BH720_24765"/>
<dbReference type="EMBL" id="MJGC01000128">
    <property type="protein sequence ID" value="OEJ72474.1"/>
    <property type="molecule type" value="Genomic_DNA"/>
</dbReference>
<evidence type="ECO:0000313" key="1">
    <source>
        <dbReference type="EMBL" id="OEJ72474.1"/>
    </source>
</evidence>